<gene>
    <name evidence="2" type="ordered locus">TERMP_02064</name>
</gene>
<sequence length="204" mass="24046">MLGTSIKKFNEIKRIAKEIANIYPHIFDVVLYGSTVRGKENPRDLDIIILYRDIKKQDREYYKIPFEFRKKLIELGYSREELDVKGIAIWELFDPNFFASLGILAEGYSLLHEKFLHELLNGEAYAMFLYKLPKDWTHNELNKFLHALKGRDGKSGVLGELGGLYLSRGVVLMPIWNTERFKRFLERWNVKYEYSLIIKTTTMV</sequence>
<dbReference type="CDD" id="cd05403">
    <property type="entry name" value="NT_KNTase_like"/>
    <property type="match status" value="1"/>
</dbReference>
<dbReference type="PATRIC" id="fig|391623.17.peg.2061"/>
<organism evidence="2 3">
    <name type="scientific">Thermococcus barophilus (strain DSM 11836 / MP)</name>
    <dbReference type="NCBI Taxonomy" id="391623"/>
    <lineage>
        <taxon>Archaea</taxon>
        <taxon>Methanobacteriati</taxon>
        <taxon>Methanobacteriota</taxon>
        <taxon>Thermococci</taxon>
        <taxon>Thermococcales</taxon>
        <taxon>Thermococcaceae</taxon>
        <taxon>Thermococcus</taxon>
    </lineage>
</organism>
<protein>
    <recommendedName>
        <fullName evidence="1">Polymerase nucleotidyl transferase domain-containing protein</fullName>
    </recommendedName>
</protein>
<name>F0LLT9_THEBM</name>
<feature type="domain" description="Polymerase nucleotidyl transferase" evidence="1">
    <location>
        <begin position="12"/>
        <end position="73"/>
    </location>
</feature>
<dbReference type="GO" id="GO:0016779">
    <property type="term" value="F:nucleotidyltransferase activity"/>
    <property type="evidence" value="ECO:0007669"/>
    <property type="project" value="InterPro"/>
</dbReference>
<dbReference type="Pfam" id="PF01909">
    <property type="entry name" value="NTP_transf_2"/>
    <property type="match status" value="1"/>
</dbReference>
<dbReference type="InterPro" id="IPR002934">
    <property type="entry name" value="Polymerase_NTP_transf_dom"/>
</dbReference>
<dbReference type="AlphaFoldDB" id="F0LLT9"/>
<dbReference type="OrthoDB" id="91847at2157"/>
<dbReference type="InterPro" id="IPR043519">
    <property type="entry name" value="NT_sf"/>
</dbReference>
<dbReference type="KEGG" id="tba:TERMP_02064"/>
<proteinExistence type="predicted"/>
<accession>F0LLT9</accession>
<evidence type="ECO:0000259" key="1">
    <source>
        <dbReference type="Pfam" id="PF01909"/>
    </source>
</evidence>
<dbReference type="RefSeq" id="WP_013468334.1">
    <property type="nucleotide sequence ID" value="NC_014804.1"/>
</dbReference>
<reference evidence="2 3" key="1">
    <citation type="journal article" date="2011" name="J. Bacteriol.">
        <title>Complete genome sequence of the hyperthermophilic, piezophilic, heterotrophic, and carboxydotrophic archaeon Thermococcus barophilus MP.</title>
        <authorList>
            <person name="Vannier P."/>
            <person name="Marteinsson V.T."/>
            <person name="Fridjonsson O.H."/>
            <person name="Oger P."/>
            <person name="Jebbar M."/>
        </authorList>
    </citation>
    <scope>NUCLEOTIDE SEQUENCE [LARGE SCALE GENOMIC DNA]</scope>
    <source>
        <strain evidence="3">DSM 11836 / MP</strain>
    </source>
</reference>
<dbReference type="HOGENOM" id="CLU_1286382_0_0_2"/>
<evidence type="ECO:0000313" key="3">
    <source>
        <dbReference type="Proteomes" id="UP000007478"/>
    </source>
</evidence>
<keyword evidence="3" id="KW-1185">Reference proteome</keyword>
<dbReference type="EMBL" id="CP002372">
    <property type="protein sequence ID" value="ADT85038.1"/>
    <property type="molecule type" value="Genomic_DNA"/>
</dbReference>
<dbReference type="Gene3D" id="3.30.460.10">
    <property type="entry name" value="Beta Polymerase, domain 2"/>
    <property type="match status" value="1"/>
</dbReference>
<dbReference type="SUPFAM" id="SSF81301">
    <property type="entry name" value="Nucleotidyltransferase"/>
    <property type="match status" value="1"/>
</dbReference>
<dbReference type="eggNOG" id="arCOG09755">
    <property type="taxonomic scope" value="Archaea"/>
</dbReference>
<dbReference type="Proteomes" id="UP000007478">
    <property type="component" value="Chromosome"/>
</dbReference>
<evidence type="ECO:0000313" key="2">
    <source>
        <dbReference type="EMBL" id="ADT85038.1"/>
    </source>
</evidence>
<dbReference type="GeneID" id="10042379"/>